<dbReference type="VEuPathDB" id="VectorBase:BGLAX_046892"/>
<dbReference type="RefSeq" id="XP_013060724.2">
    <property type="nucleotide sequence ID" value="XM_013205270.2"/>
</dbReference>
<evidence type="ECO:0000256" key="1">
    <source>
        <dbReference type="SAM" id="MobiDB-lite"/>
    </source>
</evidence>
<name>A0A2C9LPW4_BIOGL</name>
<dbReference type="KEGG" id="bgt:106050311"/>
<feature type="region of interest" description="Disordered" evidence="1">
    <location>
        <begin position="246"/>
        <end position="274"/>
    </location>
</feature>
<gene>
    <name evidence="2" type="primary">106050311</name>
</gene>
<dbReference type="VEuPathDB" id="VectorBase:BGLB033628"/>
<organism evidence="2 3">
    <name type="scientific">Biomphalaria glabrata</name>
    <name type="common">Bloodfluke planorb</name>
    <name type="synonym">Freshwater snail</name>
    <dbReference type="NCBI Taxonomy" id="6526"/>
    <lineage>
        <taxon>Eukaryota</taxon>
        <taxon>Metazoa</taxon>
        <taxon>Spiralia</taxon>
        <taxon>Lophotrochozoa</taxon>
        <taxon>Mollusca</taxon>
        <taxon>Gastropoda</taxon>
        <taxon>Heterobranchia</taxon>
        <taxon>Euthyneura</taxon>
        <taxon>Panpulmonata</taxon>
        <taxon>Hygrophila</taxon>
        <taxon>Lymnaeoidea</taxon>
        <taxon>Planorbidae</taxon>
        <taxon>Biomphalaria</taxon>
    </lineage>
</organism>
<evidence type="ECO:0000313" key="2">
    <source>
        <dbReference type="EnsemblMetazoa" id="BGLB033628-PA"/>
    </source>
</evidence>
<feature type="region of interest" description="Disordered" evidence="1">
    <location>
        <begin position="294"/>
        <end position="324"/>
    </location>
</feature>
<reference evidence="2" key="1">
    <citation type="submission" date="2020-05" db="UniProtKB">
        <authorList>
            <consortium name="EnsemblMetazoa"/>
        </authorList>
    </citation>
    <scope>IDENTIFICATION</scope>
    <source>
        <strain evidence="2">BB02</strain>
    </source>
</reference>
<evidence type="ECO:0000313" key="3">
    <source>
        <dbReference type="Proteomes" id="UP000076420"/>
    </source>
</evidence>
<dbReference type="OrthoDB" id="6068270at2759"/>
<sequence length="866" mass="95969">MANFPRHLPIQWELYRNEPLKAQLRREAMRHQIEEIDKGRGETDGLWWPDQRYVDVVVPAEYVDPDTIDTFNYRYQVFARPPPVQCEPKSLAEVTEEAPPLSYNIKRIAQCKPLETVLPQCRLHTEPFSLTQTTPGANDPQCQGKNNNSCVERPVVSAGADDATAPAPQQSSCANDPMLALPTQTLKGLDIAERCNTNELLGNQCSADDESIVKRSSSKVCPFPCIQTDTNLNWNQKCETKRCELTNDSPRSCTSYSSSLSSSSQHSNLKTHSKNNVILRNTAINNRSRLSPLPQLARNVSREAVENEAEVPETKTAGDDTSSQYGAAAPLTSVCLEVMGPDANMQVNAASSKELSHLENPDFKMDQSLNKYSCQLLSPNEVSFDNVGAESIHPHQTLSCGDANNNERNPSVMSDNSSQIQAEVTKRVEGRHDTVPLSNQRKLQRARGTERLQSLNNVQSMRAYGVTERPVWNYEASKGSSLKPGRRFGYNIPALKDNVSCLLDSSPRSMLQMNQAAESKPSKFSIFPISKTEESSSHQNCILGDTGREATALKKVNKGGKRTGYPSSSVRDSITFGGGPMKELCPLYHGGSRRSCQVGGYKSMANSENMKSLIFTQNVNGNNSNYQPFNEVESSSDNCLSQSQDGVIVDMLSFDGESEPSNAPPAKHFPTLHHDDARVTDFDFDIASSKDEVCLCTNNNSALSDPILNIQLNHRCAHPQKLLVCPGKMLEEDTKEAPKEGRKTPEIPYETYKIVGGQQYKPRPPDDLLSELKLPPHLAEYQEFIKRCPNYSLGRYDRSNPANEMLLPGTKTTHTLRMTRNPFMYARNPGVENKPPLFYTSTGNSDLQWPVASPKDPGDQGLLGNS</sequence>
<dbReference type="Proteomes" id="UP000076420">
    <property type="component" value="Unassembled WGS sequence"/>
</dbReference>
<accession>A0A2C9LPW4</accession>
<dbReference type="EnsemblMetazoa" id="BGLB033628-RA">
    <property type="protein sequence ID" value="BGLB033628-PA"/>
    <property type="gene ID" value="BGLB033628"/>
</dbReference>
<proteinExistence type="predicted"/>
<protein>
    <submittedName>
        <fullName evidence="2">Uncharacterized protein</fullName>
    </submittedName>
</protein>
<dbReference type="AlphaFoldDB" id="A0A2C9LPW4"/>
<feature type="region of interest" description="Disordered" evidence="1">
    <location>
        <begin position="835"/>
        <end position="866"/>
    </location>
</feature>
<feature type="compositionally biased region" description="Low complexity" evidence="1">
    <location>
        <begin position="249"/>
        <end position="267"/>
    </location>
</feature>